<evidence type="ECO:0000256" key="1">
    <source>
        <dbReference type="PROSITE-ProRule" id="PRU00221"/>
    </source>
</evidence>
<accession>A0ABN9WAD0</accession>
<name>A0ABN9WAD0_9DINO</name>
<dbReference type="PROSITE" id="PS50082">
    <property type="entry name" value="WD_REPEATS_2"/>
    <property type="match status" value="2"/>
</dbReference>
<dbReference type="InterPro" id="IPR036322">
    <property type="entry name" value="WD40_repeat_dom_sf"/>
</dbReference>
<protein>
    <recommendedName>
        <fullName evidence="4">Target of rapamycin complex subunit LST8</fullName>
    </recommendedName>
</protein>
<dbReference type="PANTHER" id="PTHR19879">
    <property type="entry name" value="TRANSCRIPTION INITIATION FACTOR TFIID"/>
    <property type="match status" value="1"/>
</dbReference>
<evidence type="ECO:0008006" key="4">
    <source>
        <dbReference type="Google" id="ProtNLM"/>
    </source>
</evidence>
<sequence length="123" mass="13696">MATRCSPLRTTARGRRIWSAESGECLRTLEGHRDWVNAATFSPEGQLALTASNDNTAKVWSTESGECLHTLRGHEYWVNSVMFAPDGNRALTASDDRTARIWSTLSGECLRTLKGHDDNGWWG</sequence>
<dbReference type="EMBL" id="CAUYUJ010018282">
    <property type="protein sequence ID" value="CAK0882293.1"/>
    <property type="molecule type" value="Genomic_DNA"/>
</dbReference>
<dbReference type="PROSITE" id="PS50294">
    <property type="entry name" value="WD_REPEATS_REGION"/>
    <property type="match status" value="2"/>
</dbReference>
<comment type="caution">
    <text evidence="2">The sequence shown here is derived from an EMBL/GenBank/DDBJ whole genome shotgun (WGS) entry which is preliminary data.</text>
</comment>
<organism evidence="2 3">
    <name type="scientific">Prorocentrum cordatum</name>
    <dbReference type="NCBI Taxonomy" id="2364126"/>
    <lineage>
        <taxon>Eukaryota</taxon>
        <taxon>Sar</taxon>
        <taxon>Alveolata</taxon>
        <taxon>Dinophyceae</taxon>
        <taxon>Prorocentrales</taxon>
        <taxon>Prorocentraceae</taxon>
        <taxon>Prorocentrum</taxon>
    </lineage>
</organism>
<dbReference type="InterPro" id="IPR001680">
    <property type="entry name" value="WD40_rpt"/>
</dbReference>
<proteinExistence type="predicted"/>
<dbReference type="Gene3D" id="2.130.10.10">
    <property type="entry name" value="YVTN repeat-like/Quinoprotein amine dehydrogenase"/>
    <property type="match status" value="2"/>
</dbReference>
<feature type="repeat" description="WD" evidence="1">
    <location>
        <begin position="71"/>
        <end position="112"/>
    </location>
</feature>
<dbReference type="SMART" id="SM00320">
    <property type="entry name" value="WD40"/>
    <property type="match status" value="2"/>
</dbReference>
<keyword evidence="3" id="KW-1185">Reference proteome</keyword>
<evidence type="ECO:0000313" key="3">
    <source>
        <dbReference type="Proteomes" id="UP001189429"/>
    </source>
</evidence>
<dbReference type="SUPFAM" id="SSF50978">
    <property type="entry name" value="WD40 repeat-like"/>
    <property type="match status" value="1"/>
</dbReference>
<keyword evidence="1" id="KW-0853">WD repeat</keyword>
<reference evidence="2" key="1">
    <citation type="submission" date="2023-10" db="EMBL/GenBank/DDBJ databases">
        <authorList>
            <person name="Chen Y."/>
            <person name="Shah S."/>
            <person name="Dougan E. K."/>
            <person name="Thang M."/>
            <person name="Chan C."/>
        </authorList>
    </citation>
    <scope>NUCLEOTIDE SEQUENCE [LARGE SCALE GENOMIC DNA]</scope>
</reference>
<dbReference type="Pfam" id="PF00400">
    <property type="entry name" value="WD40"/>
    <property type="match status" value="2"/>
</dbReference>
<dbReference type="Proteomes" id="UP001189429">
    <property type="component" value="Unassembled WGS sequence"/>
</dbReference>
<evidence type="ECO:0000313" key="2">
    <source>
        <dbReference type="EMBL" id="CAK0882293.1"/>
    </source>
</evidence>
<dbReference type="PANTHER" id="PTHR19879:SF9">
    <property type="entry name" value="TRANSCRIPTION INITIATION FACTOR TFIID SUBUNIT 5"/>
    <property type="match status" value="1"/>
</dbReference>
<feature type="repeat" description="WD" evidence="1">
    <location>
        <begin position="29"/>
        <end position="70"/>
    </location>
</feature>
<dbReference type="InterPro" id="IPR015943">
    <property type="entry name" value="WD40/YVTN_repeat-like_dom_sf"/>
</dbReference>
<gene>
    <name evidence="2" type="ORF">PCOR1329_LOCUS64857</name>
</gene>